<dbReference type="RefSeq" id="WP_344385331.1">
    <property type="nucleotide sequence ID" value="NZ_BAAATA010000037.1"/>
</dbReference>
<dbReference type="EMBL" id="BAAATA010000037">
    <property type="protein sequence ID" value="GAA2505151.1"/>
    <property type="molecule type" value="Genomic_DNA"/>
</dbReference>
<accession>A0ABP6A2J2</accession>
<evidence type="ECO:0000256" key="1">
    <source>
        <dbReference type="SAM" id="MobiDB-lite"/>
    </source>
</evidence>
<evidence type="ECO:0000313" key="3">
    <source>
        <dbReference type="Proteomes" id="UP001501358"/>
    </source>
</evidence>
<organism evidence="2 3">
    <name type="scientific">Streptomyces thermolineatus</name>
    <dbReference type="NCBI Taxonomy" id="44033"/>
    <lineage>
        <taxon>Bacteria</taxon>
        <taxon>Bacillati</taxon>
        <taxon>Actinomycetota</taxon>
        <taxon>Actinomycetes</taxon>
        <taxon>Kitasatosporales</taxon>
        <taxon>Streptomycetaceae</taxon>
        <taxon>Streptomyces</taxon>
    </lineage>
</organism>
<feature type="compositionally biased region" description="Acidic residues" evidence="1">
    <location>
        <begin position="66"/>
        <end position="76"/>
    </location>
</feature>
<evidence type="ECO:0008006" key="4">
    <source>
        <dbReference type="Google" id="ProtNLM"/>
    </source>
</evidence>
<name>A0ABP6A2J2_9ACTN</name>
<feature type="region of interest" description="Disordered" evidence="1">
    <location>
        <begin position="63"/>
        <end position="130"/>
    </location>
</feature>
<feature type="compositionally biased region" description="Basic and acidic residues" evidence="1">
    <location>
        <begin position="205"/>
        <end position="227"/>
    </location>
</feature>
<feature type="compositionally biased region" description="Basic and acidic residues" evidence="1">
    <location>
        <begin position="274"/>
        <end position="285"/>
    </location>
</feature>
<comment type="caution">
    <text evidence="2">The sequence shown here is derived from an EMBL/GenBank/DDBJ whole genome shotgun (WGS) entry which is preliminary data.</text>
</comment>
<evidence type="ECO:0000313" key="2">
    <source>
        <dbReference type="EMBL" id="GAA2505151.1"/>
    </source>
</evidence>
<reference evidence="3" key="1">
    <citation type="journal article" date="2019" name="Int. J. Syst. Evol. Microbiol.">
        <title>The Global Catalogue of Microorganisms (GCM) 10K type strain sequencing project: providing services to taxonomists for standard genome sequencing and annotation.</title>
        <authorList>
            <consortium name="The Broad Institute Genomics Platform"/>
            <consortium name="The Broad Institute Genome Sequencing Center for Infectious Disease"/>
            <person name="Wu L."/>
            <person name="Ma J."/>
        </authorList>
    </citation>
    <scope>NUCLEOTIDE SEQUENCE [LARGE SCALE GENOMIC DNA]</scope>
    <source>
        <strain evidence="3">JCM 6307</strain>
    </source>
</reference>
<sequence>MTAVLRLPAAVRLPRTPAARRALLVAVFLGGLLALAFALAGSARAAGTGTEQVAPPAGHLLREAEEAGGEAGDAEAPDGLGEAGAEAGDTVEQGVESAEDSVESGRSVRDGAERALEPVARHTDPVTGPVVEPVTDLVEDATGISVDLPVGGERPGRTPRTGGDGDGSAARPGPHGPEGSARHADAEPHAQCPCADLQHTVPAAPERHAAGGDHGRDLDARSHDRAPRQSPHAPFGHTSHNAGDNNGPRGGDVNGTLTPAVDRFGPTAGGVRDTGARPTRERAGEILEFPA</sequence>
<feature type="compositionally biased region" description="Low complexity" evidence="1">
    <location>
        <begin position="77"/>
        <end position="88"/>
    </location>
</feature>
<keyword evidence="3" id="KW-1185">Reference proteome</keyword>
<protein>
    <recommendedName>
        <fullName evidence="4">Secreted protein</fullName>
    </recommendedName>
</protein>
<dbReference type="Proteomes" id="UP001501358">
    <property type="component" value="Unassembled WGS sequence"/>
</dbReference>
<feature type="region of interest" description="Disordered" evidence="1">
    <location>
        <begin position="143"/>
        <end position="291"/>
    </location>
</feature>
<gene>
    <name evidence="2" type="ORF">GCM10010406_47300</name>
</gene>
<feature type="compositionally biased region" description="Basic and acidic residues" evidence="1">
    <location>
        <begin position="106"/>
        <end position="124"/>
    </location>
</feature>
<proteinExistence type="predicted"/>